<feature type="domain" description="Aminoacyl-transfer RNA synthetases class-II family profile" evidence="14">
    <location>
        <begin position="265"/>
        <end position="531"/>
    </location>
</feature>
<keyword evidence="7 13" id="KW-0862">Zinc</keyword>
<evidence type="ECO:0000256" key="6">
    <source>
        <dbReference type="ARBA" id="ARBA00022741"/>
    </source>
</evidence>
<dbReference type="PRINTS" id="PR01047">
    <property type="entry name" value="TRNASYNTHTHR"/>
</dbReference>
<dbReference type="PROSITE" id="PS50862">
    <property type="entry name" value="AA_TRNA_LIGASE_II"/>
    <property type="match status" value="1"/>
</dbReference>
<dbReference type="Gene3D" id="3.40.50.800">
    <property type="entry name" value="Anticodon-binding domain"/>
    <property type="match status" value="1"/>
</dbReference>
<dbReference type="GO" id="GO:0046872">
    <property type="term" value="F:metal ion binding"/>
    <property type="evidence" value="ECO:0007669"/>
    <property type="project" value="UniProtKB-KW"/>
</dbReference>
<evidence type="ECO:0000256" key="1">
    <source>
        <dbReference type="ARBA" id="ARBA00008226"/>
    </source>
</evidence>
<feature type="binding site" evidence="13">
    <location>
        <position position="331"/>
    </location>
    <ligand>
        <name>Zn(2+)</name>
        <dbReference type="ChEBI" id="CHEBI:29105"/>
        <note>catalytic</note>
    </ligand>
</feature>
<dbReference type="InterPro" id="IPR012675">
    <property type="entry name" value="Beta-grasp_dom_sf"/>
</dbReference>
<dbReference type="Pfam" id="PF07973">
    <property type="entry name" value="tRNA_SAD"/>
    <property type="match status" value="1"/>
</dbReference>
<dbReference type="InterPro" id="IPR047246">
    <property type="entry name" value="ThrRS_anticodon"/>
</dbReference>
<evidence type="ECO:0000256" key="13">
    <source>
        <dbReference type="HAMAP-Rule" id="MF_00184"/>
    </source>
</evidence>
<dbReference type="SUPFAM" id="SSF81271">
    <property type="entry name" value="TGS-like"/>
    <property type="match status" value="1"/>
</dbReference>
<dbReference type="Gene3D" id="3.10.20.30">
    <property type="match status" value="1"/>
</dbReference>
<keyword evidence="4 13" id="KW-0436">Ligase</keyword>
<dbReference type="InterPro" id="IPR004154">
    <property type="entry name" value="Anticodon-bd"/>
</dbReference>
<keyword evidence="3 13" id="KW-0820">tRNA-binding</keyword>
<comment type="catalytic activity">
    <reaction evidence="12 13">
        <text>tRNA(Thr) + L-threonine + ATP = L-threonyl-tRNA(Thr) + AMP + diphosphate + H(+)</text>
        <dbReference type="Rhea" id="RHEA:24624"/>
        <dbReference type="Rhea" id="RHEA-COMP:9670"/>
        <dbReference type="Rhea" id="RHEA-COMP:9704"/>
        <dbReference type="ChEBI" id="CHEBI:15378"/>
        <dbReference type="ChEBI" id="CHEBI:30616"/>
        <dbReference type="ChEBI" id="CHEBI:33019"/>
        <dbReference type="ChEBI" id="CHEBI:57926"/>
        <dbReference type="ChEBI" id="CHEBI:78442"/>
        <dbReference type="ChEBI" id="CHEBI:78534"/>
        <dbReference type="ChEBI" id="CHEBI:456215"/>
        <dbReference type="EC" id="6.1.1.3"/>
    </reaction>
</comment>
<comment type="subcellular location">
    <subcellularLocation>
        <location evidence="13">Cytoplasm</location>
    </subcellularLocation>
</comment>
<dbReference type="PANTHER" id="PTHR11451">
    <property type="entry name" value="THREONINE-TRNA LIGASE"/>
    <property type="match status" value="1"/>
</dbReference>
<evidence type="ECO:0000259" key="15">
    <source>
        <dbReference type="PROSITE" id="PS51880"/>
    </source>
</evidence>
<evidence type="ECO:0000256" key="8">
    <source>
        <dbReference type="ARBA" id="ARBA00022840"/>
    </source>
</evidence>
<dbReference type="Gene3D" id="3.30.54.20">
    <property type="match status" value="1"/>
</dbReference>
<dbReference type="GO" id="GO:0004829">
    <property type="term" value="F:threonine-tRNA ligase activity"/>
    <property type="evidence" value="ECO:0007669"/>
    <property type="project" value="UniProtKB-UniRule"/>
</dbReference>
<feature type="domain" description="TGS" evidence="15">
    <location>
        <begin position="1"/>
        <end position="60"/>
    </location>
</feature>
<dbReference type="InterPro" id="IPR018163">
    <property type="entry name" value="Thr/Ala-tRNA-synth_IIc_edit"/>
</dbReference>
<keyword evidence="6 13" id="KW-0547">Nucleotide-binding</keyword>
<dbReference type="FunFam" id="3.30.54.20:FF:000002">
    <property type="entry name" value="Threonine--tRNA ligase"/>
    <property type="match status" value="1"/>
</dbReference>
<dbReference type="HAMAP" id="MF_00184">
    <property type="entry name" value="Thr_tRNA_synth"/>
    <property type="match status" value="1"/>
</dbReference>
<feature type="region of interest" description="Catalytic" evidence="13">
    <location>
        <begin position="240"/>
        <end position="531"/>
    </location>
</feature>
<organism evidence="16 17">
    <name type="scientific">Candidatus Xianfuyuplasma coldseepsis</name>
    <dbReference type="NCBI Taxonomy" id="2782163"/>
    <lineage>
        <taxon>Bacteria</taxon>
        <taxon>Bacillati</taxon>
        <taxon>Mycoplasmatota</taxon>
        <taxon>Mollicutes</taxon>
        <taxon>Candidatus Izemoplasmatales</taxon>
        <taxon>Candidatus Izemoplasmataceae</taxon>
        <taxon>Candidatus Xianfuyuplasma</taxon>
    </lineage>
</organism>
<dbReference type="InterPro" id="IPR033728">
    <property type="entry name" value="ThrRS_core"/>
</dbReference>
<keyword evidence="10 13" id="KW-0648">Protein biosynthesis</keyword>
<proteinExistence type="inferred from homology"/>
<keyword evidence="9 13" id="KW-0694">RNA-binding</keyword>
<dbReference type="AlphaFoldDB" id="A0A7L7KTC8"/>
<dbReference type="GO" id="GO:0005524">
    <property type="term" value="F:ATP binding"/>
    <property type="evidence" value="ECO:0007669"/>
    <property type="project" value="UniProtKB-UniRule"/>
</dbReference>
<name>A0A7L7KTC8_9MOLU</name>
<dbReference type="CDD" id="cd00860">
    <property type="entry name" value="ThrRS_anticodon"/>
    <property type="match status" value="1"/>
</dbReference>
<keyword evidence="5 13" id="KW-0479">Metal-binding</keyword>
<accession>A0A7L7KTC8</accession>
<dbReference type="Gene3D" id="3.30.930.10">
    <property type="entry name" value="Bira Bifunctional Protein, Domain 2"/>
    <property type="match status" value="1"/>
</dbReference>
<dbReference type="InterPro" id="IPR004095">
    <property type="entry name" value="TGS"/>
</dbReference>
<dbReference type="GO" id="GO:0000049">
    <property type="term" value="F:tRNA binding"/>
    <property type="evidence" value="ECO:0007669"/>
    <property type="project" value="UniProtKB-KW"/>
</dbReference>
<dbReference type="InterPro" id="IPR012947">
    <property type="entry name" value="tRNA_SAD"/>
</dbReference>
<comment type="subunit">
    <text evidence="13">Homodimer.</text>
</comment>
<evidence type="ECO:0000256" key="4">
    <source>
        <dbReference type="ARBA" id="ARBA00022598"/>
    </source>
</evidence>
<dbReference type="InterPro" id="IPR002320">
    <property type="entry name" value="Thr-tRNA-ligase_IIa"/>
</dbReference>
<evidence type="ECO:0000256" key="5">
    <source>
        <dbReference type="ARBA" id="ARBA00022723"/>
    </source>
</evidence>
<dbReference type="InterPro" id="IPR012676">
    <property type="entry name" value="TGS-like"/>
</dbReference>
<dbReference type="Proteomes" id="UP000514720">
    <property type="component" value="Chromosome"/>
</dbReference>
<dbReference type="SMART" id="SM00863">
    <property type="entry name" value="tRNA_SAD"/>
    <property type="match status" value="1"/>
</dbReference>
<dbReference type="InterPro" id="IPR006195">
    <property type="entry name" value="aa-tRNA-synth_II"/>
</dbReference>
<keyword evidence="2 13" id="KW-0963">Cytoplasm</keyword>
<dbReference type="CDD" id="cd01667">
    <property type="entry name" value="TGS_ThrRS"/>
    <property type="match status" value="1"/>
</dbReference>
<comment type="similarity">
    <text evidence="1 13">Belongs to the class-II aminoacyl-tRNA synthetase family.</text>
</comment>
<dbReference type="RefSeq" id="WP_258877353.1">
    <property type="nucleotide sequence ID" value="NZ_CP048914.1"/>
</dbReference>
<reference evidence="16 17" key="1">
    <citation type="submission" date="2020-02" db="EMBL/GenBank/DDBJ databases">
        <authorList>
            <person name="Zheng R.K."/>
            <person name="Sun C.M."/>
        </authorList>
    </citation>
    <scope>NUCLEOTIDE SEQUENCE [LARGE SCALE GENOMIC DNA]</scope>
    <source>
        <strain evidence="17">zrk13</strain>
    </source>
</reference>
<dbReference type="SUPFAM" id="SSF52954">
    <property type="entry name" value="Class II aaRS ABD-related"/>
    <property type="match status" value="1"/>
</dbReference>
<dbReference type="KEGG" id="xcl:G4Z02_07290"/>
<evidence type="ECO:0000313" key="16">
    <source>
        <dbReference type="EMBL" id="QMS85552.1"/>
    </source>
</evidence>
<feature type="binding site" evidence="13">
    <location>
        <position position="382"/>
    </location>
    <ligand>
        <name>Zn(2+)</name>
        <dbReference type="ChEBI" id="CHEBI:29105"/>
        <note>catalytic</note>
    </ligand>
</feature>
<dbReference type="EMBL" id="CP048914">
    <property type="protein sequence ID" value="QMS85552.1"/>
    <property type="molecule type" value="Genomic_DNA"/>
</dbReference>
<dbReference type="Gene3D" id="3.30.980.10">
    <property type="entry name" value="Threonyl-trna Synthetase, Chain A, domain 2"/>
    <property type="match status" value="1"/>
</dbReference>
<dbReference type="InterPro" id="IPR036621">
    <property type="entry name" value="Anticodon-bd_dom_sf"/>
</dbReference>
<gene>
    <name evidence="13 16" type="primary">thrS</name>
    <name evidence="16" type="ORF">G4Z02_07290</name>
</gene>
<dbReference type="FunFam" id="3.40.50.800:FF:000001">
    <property type="entry name" value="Threonine--tRNA ligase"/>
    <property type="match status" value="1"/>
</dbReference>
<dbReference type="FunFam" id="3.30.930.10:FF:000002">
    <property type="entry name" value="Threonine--tRNA ligase"/>
    <property type="match status" value="1"/>
</dbReference>
<dbReference type="FunFam" id="3.30.980.10:FF:000005">
    <property type="entry name" value="Threonyl-tRNA synthetase, mitochondrial"/>
    <property type="match status" value="1"/>
</dbReference>
<evidence type="ECO:0000313" key="17">
    <source>
        <dbReference type="Proteomes" id="UP000514720"/>
    </source>
</evidence>
<evidence type="ECO:0000256" key="2">
    <source>
        <dbReference type="ARBA" id="ARBA00022490"/>
    </source>
</evidence>
<feature type="binding site" evidence="13">
    <location>
        <position position="508"/>
    </location>
    <ligand>
        <name>Zn(2+)</name>
        <dbReference type="ChEBI" id="CHEBI:29105"/>
        <note>catalytic</note>
    </ligand>
</feature>
<dbReference type="CDD" id="cd00771">
    <property type="entry name" value="ThrRS_core"/>
    <property type="match status" value="1"/>
</dbReference>
<dbReference type="FunFam" id="3.10.20.30:FF:000005">
    <property type="entry name" value="Threonine--tRNA ligase"/>
    <property type="match status" value="1"/>
</dbReference>
<dbReference type="SUPFAM" id="SSF55186">
    <property type="entry name" value="ThrRS/AlaRS common domain"/>
    <property type="match status" value="1"/>
</dbReference>
<dbReference type="Pfam" id="PF03129">
    <property type="entry name" value="HGTP_anticodon"/>
    <property type="match status" value="1"/>
</dbReference>
<evidence type="ECO:0000256" key="10">
    <source>
        <dbReference type="ARBA" id="ARBA00022917"/>
    </source>
</evidence>
<dbReference type="PROSITE" id="PS51880">
    <property type="entry name" value="TGS"/>
    <property type="match status" value="1"/>
</dbReference>
<dbReference type="Pfam" id="PF00587">
    <property type="entry name" value="tRNA-synt_2b"/>
    <property type="match status" value="1"/>
</dbReference>
<dbReference type="InterPro" id="IPR045864">
    <property type="entry name" value="aa-tRNA-synth_II/BPL/LPL"/>
</dbReference>
<dbReference type="PANTHER" id="PTHR11451:SF44">
    <property type="entry name" value="THREONINE--TRNA LIGASE, CHLOROPLASTIC_MITOCHONDRIAL 2"/>
    <property type="match status" value="1"/>
</dbReference>
<dbReference type="GO" id="GO:0005737">
    <property type="term" value="C:cytoplasm"/>
    <property type="evidence" value="ECO:0007669"/>
    <property type="project" value="UniProtKB-SubCell"/>
</dbReference>
<evidence type="ECO:0000256" key="3">
    <source>
        <dbReference type="ARBA" id="ARBA00022555"/>
    </source>
</evidence>
<evidence type="ECO:0000256" key="9">
    <source>
        <dbReference type="ARBA" id="ARBA00022884"/>
    </source>
</evidence>
<evidence type="ECO:0000256" key="12">
    <source>
        <dbReference type="ARBA" id="ARBA00049515"/>
    </source>
</evidence>
<dbReference type="GO" id="GO:0006435">
    <property type="term" value="P:threonyl-tRNA aminoacylation"/>
    <property type="evidence" value="ECO:0007669"/>
    <property type="project" value="UniProtKB-UniRule"/>
</dbReference>
<keyword evidence="8 13" id="KW-0067">ATP-binding</keyword>
<dbReference type="EC" id="6.1.1.3" evidence="13"/>
<sequence length="635" mass="73640">MKIQLPDGSSMNYDHAISLFDVAKDISSSLKKRCIVAEVDGKMVDMNTVINNDASVRFITDSDPEALEVLRHSTAHLLAETIKEMYPHAKFGVGPVIEDGFYYDMDLGDDIISDKDFPAIEKAMARKVKQGSKIERGVLSKEEALDFFKDDEYKIELITDLPAEEEISIYAQSNFTDLCRGPHLPATKWIKHFKLLSVAGAYWRGDSDNKQLTRIYGTVFFTKEELDEYLYLLEERKKRDHRKLGKELDLFMLSEYGPGFPFWLPNGMILRRELENFWYDVHLQEGYQLIQTPIMLNRDLWEVSGHWENYRENMYTSSIDDHEFAIKPMNCPGGMLVYKRDLHSYKDFPLKVGELGLVHRHEASGALAGLFRVRNFTQDDAHIFMTEEQIVHEIQELVRLFDYMYSVFDLEYHIELSTRPEDKYIGEIAVWDRSEKALADALDAMGKEYKLNPGDGAFYGPKLDFKLKDSMKRIWQCGTIQLDMNLPERFDLTYIDSDGEKKRPVMLHRALYGSVERFIGILIEHYAGAFPTWMAPVQVKVIPVNLGLHADYANKLNEKLLAHHLRSEIDLRDEKLGYKIRHAQTHKIPYQIVIGDQEIEHDQVTYRRYGEKEQTTVSTQAFIEMIQAEINNKGH</sequence>
<keyword evidence="11 13" id="KW-0030">Aminoacyl-tRNA synthetase</keyword>
<comment type="cofactor">
    <cofactor evidence="13">
        <name>Zn(2+)</name>
        <dbReference type="ChEBI" id="CHEBI:29105"/>
    </cofactor>
    <text evidence="13">Binds 1 zinc ion per subunit.</text>
</comment>
<evidence type="ECO:0000256" key="11">
    <source>
        <dbReference type="ARBA" id="ARBA00023146"/>
    </source>
</evidence>
<dbReference type="NCBIfam" id="TIGR00418">
    <property type="entry name" value="thrS"/>
    <property type="match status" value="1"/>
</dbReference>
<evidence type="ECO:0000259" key="14">
    <source>
        <dbReference type="PROSITE" id="PS50862"/>
    </source>
</evidence>
<dbReference type="Pfam" id="PF02824">
    <property type="entry name" value="TGS"/>
    <property type="match status" value="1"/>
</dbReference>
<dbReference type="InterPro" id="IPR002314">
    <property type="entry name" value="aa-tRNA-synt_IIb"/>
</dbReference>
<protein>
    <recommendedName>
        <fullName evidence="13">Threonine--tRNA ligase</fullName>
        <ecNumber evidence="13">6.1.1.3</ecNumber>
    </recommendedName>
    <alternativeName>
        <fullName evidence="13">Threonyl-tRNA synthetase</fullName>
        <shortName evidence="13">ThrRS</shortName>
    </alternativeName>
</protein>
<keyword evidence="17" id="KW-1185">Reference proteome</keyword>
<evidence type="ECO:0000256" key="7">
    <source>
        <dbReference type="ARBA" id="ARBA00022833"/>
    </source>
</evidence>
<dbReference type="SUPFAM" id="SSF55681">
    <property type="entry name" value="Class II aaRS and biotin synthetases"/>
    <property type="match status" value="1"/>
</dbReference>